<dbReference type="Pfam" id="PF00590">
    <property type="entry name" value="TP_methylase"/>
    <property type="match status" value="1"/>
</dbReference>
<comment type="similarity">
    <text evidence="1">Belongs to the precorrin methyltransferase family.</text>
</comment>
<feature type="domain" description="CobE/GbiG C-terminal" evidence="6">
    <location>
        <begin position="211"/>
        <end position="330"/>
    </location>
</feature>
<evidence type="ECO:0000256" key="2">
    <source>
        <dbReference type="ARBA" id="ARBA00022603"/>
    </source>
</evidence>
<dbReference type="InterPro" id="IPR002750">
    <property type="entry name" value="CobE/GbiG_C"/>
</dbReference>
<dbReference type="SUPFAM" id="SSF159664">
    <property type="entry name" value="CobE/GbiG C-terminal domain-like"/>
    <property type="match status" value="1"/>
</dbReference>
<keyword evidence="2 9" id="KW-0489">Methyltransferase</keyword>
<dbReference type="AlphaFoldDB" id="A0A2U2B5Q9"/>
<dbReference type="PANTHER" id="PTHR47036:SF1">
    <property type="entry name" value="COBALT-FACTOR III C(17)-METHYLTRANSFERASE-RELATED"/>
    <property type="match status" value="1"/>
</dbReference>
<gene>
    <name evidence="9" type="primary">cobM</name>
    <name evidence="9" type="ORF">DDZ16_15890</name>
</gene>
<dbReference type="GO" id="GO:0032259">
    <property type="term" value="P:methylation"/>
    <property type="evidence" value="ECO:0007669"/>
    <property type="project" value="UniProtKB-KW"/>
</dbReference>
<accession>A0A2U2B5Q9</accession>
<dbReference type="InterPro" id="IPR021745">
    <property type="entry name" value="CbiG_mid"/>
</dbReference>
<dbReference type="Pfam" id="PF11760">
    <property type="entry name" value="CbiG_N"/>
    <property type="match status" value="1"/>
</dbReference>
<protein>
    <submittedName>
        <fullName evidence="9">Precorrin-4 C(11)-methyltransferase</fullName>
    </submittedName>
</protein>
<evidence type="ECO:0000259" key="5">
    <source>
        <dbReference type="Pfam" id="PF00590"/>
    </source>
</evidence>
<dbReference type="InterPro" id="IPR021744">
    <property type="entry name" value="CbiG_N"/>
</dbReference>
<reference evidence="9 10" key="1">
    <citation type="submission" date="2018-05" db="EMBL/GenBank/DDBJ databases">
        <title>Marinilabilia rubrum sp. nov., isolated from saltern sediment.</title>
        <authorList>
            <person name="Zhang R."/>
        </authorList>
    </citation>
    <scope>NUCLEOTIDE SEQUENCE [LARGE SCALE GENOMIC DNA]</scope>
    <source>
        <strain evidence="9 10">WTE16</strain>
    </source>
</reference>
<dbReference type="Gene3D" id="3.40.50.11220">
    <property type="match status" value="1"/>
</dbReference>
<dbReference type="GO" id="GO:0046026">
    <property type="term" value="F:precorrin-4 C11-methyltransferase activity"/>
    <property type="evidence" value="ECO:0007669"/>
    <property type="project" value="InterPro"/>
</dbReference>
<dbReference type="InterPro" id="IPR051810">
    <property type="entry name" value="Precorrin_MeTrfase"/>
</dbReference>
<dbReference type="Gene3D" id="3.30.420.180">
    <property type="entry name" value="CobE/GbiG C-terminal domain"/>
    <property type="match status" value="1"/>
</dbReference>
<keyword evidence="4" id="KW-0949">S-adenosyl-L-methionine</keyword>
<dbReference type="EMBL" id="QEWP01000015">
    <property type="protein sequence ID" value="PWD98408.1"/>
    <property type="molecule type" value="Genomic_DNA"/>
</dbReference>
<dbReference type="Pfam" id="PF11761">
    <property type="entry name" value="CbiG_mid"/>
    <property type="match status" value="1"/>
</dbReference>
<dbReference type="InterPro" id="IPR006362">
    <property type="entry name" value="Cbl_synth_CobM/CibF"/>
</dbReference>
<dbReference type="InterPro" id="IPR014776">
    <property type="entry name" value="4pyrrole_Mease_sub2"/>
</dbReference>
<dbReference type="PANTHER" id="PTHR47036">
    <property type="entry name" value="COBALT-FACTOR III C(17)-METHYLTRANSFERASE-RELATED"/>
    <property type="match status" value="1"/>
</dbReference>
<feature type="domain" description="Cobalamin biosynthesis central region" evidence="8">
    <location>
        <begin position="118"/>
        <end position="208"/>
    </location>
</feature>
<dbReference type="Gene3D" id="3.40.1010.10">
    <property type="entry name" value="Cobalt-precorrin-4 Transmethylase, Domain 1"/>
    <property type="match status" value="1"/>
</dbReference>
<dbReference type="SUPFAM" id="SSF159672">
    <property type="entry name" value="CbiG N-terminal domain-like"/>
    <property type="match status" value="1"/>
</dbReference>
<evidence type="ECO:0000259" key="6">
    <source>
        <dbReference type="Pfam" id="PF01890"/>
    </source>
</evidence>
<organism evidence="9 10">
    <name type="scientific">Marinilabilia rubra</name>
    <dbReference type="NCBI Taxonomy" id="2162893"/>
    <lineage>
        <taxon>Bacteria</taxon>
        <taxon>Pseudomonadati</taxon>
        <taxon>Bacteroidota</taxon>
        <taxon>Bacteroidia</taxon>
        <taxon>Marinilabiliales</taxon>
        <taxon>Marinilabiliaceae</taxon>
        <taxon>Marinilabilia</taxon>
    </lineage>
</organism>
<feature type="domain" description="Tetrapyrrole methylase" evidence="5">
    <location>
        <begin position="344"/>
        <end position="546"/>
    </location>
</feature>
<dbReference type="Proteomes" id="UP000244956">
    <property type="component" value="Unassembled WGS sequence"/>
</dbReference>
<dbReference type="RefSeq" id="WP_109265469.1">
    <property type="nucleotide sequence ID" value="NZ_QEWP01000015.1"/>
</dbReference>
<name>A0A2U2B5Q9_9BACT</name>
<dbReference type="InterPro" id="IPR014777">
    <property type="entry name" value="4pyrrole_Mease_sub1"/>
</dbReference>
<evidence type="ECO:0000313" key="10">
    <source>
        <dbReference type="Proteomes" id="UP000244956"/>
    </source>
</evidence>
<dbReference type="OrthoDB" id="9815856at2"/>
<dbReference type="Pfam" id="PF01890">
    <property type="entry name" value="CbiG_C"/>
    <property type="match status" value="1"/>
</dbReference>
<dbReference type="InterPro" id="IPR000878">
    <property type="entry name" value="4pyrrol_Mease"/>
</dbReference>
<dbReference type="InterPro" id="IPR038029">
    <property type="entry name" value="GbiG_N_sf"/>
</dbReference>
<evidence type="ECO:0000259" key="7">
    <source>
        <dbReference type="Pfam" id="PF11760"/>
    </source>
</evidence>
<dbReference type="InterPro" id="IPR036518">
    <property type="entry name" value="CobE/GbiG_C_sf"/>
</dbReference>
<dbReference type="SUPFAM" id="SSF53790">
    <property type="entry name" value="Tetrapyrrole methylase"/>
    <property type="match status" value="1"/>
</dbReference>
<keyword evidence="3 9" id="KW-0808">Transferase</keyword>
<dbReference type="NCBIfam" id="TIGR01465">
    <property type="entry name" value="cobM_cbiF"/>
    <property type="match status" value="1"/>
</dbReference>
<evidence type="ECO:0000256" key="3">
    <source>
        <dbReference type="ARBA" id="ARBA00022679"/>
    </source>
</evidence>
<evidence type="ECO:0000259" key="8">
    <source>
        <dbReference type="Pfam" id="PF11761"/>
    </source>
</evidence>
<feature type="domain" description="Cobalamin synthesis G N-terminal" evidence="7">
    <location>
        <begin position="35"/>
        <end position="113"/>
    </location>
</feature>
<sequence length="591" mass="65874">MQTIITHSDKGQQLAQRLISSGFEATIKRSPGQYDRLWQNNKALIFIGALGICVREIAPFLKDKKTDPAVINIDANGQFVQPVASGHMGGANTLAQRISKMLGAQPVITTVSDTSGLWSLDTLASRFDWKMECSGNLTRLMAAFVNGRKTALLLEARDEGTLFLETEAPSHVDLFFNSADLNIDDYYLVIAVTSFLHNFGDKAIFYRPPMLHVGIGCQRDLPFYEFERLLLDGFHKDGVSFLSLASLGTVDIKKDEPAFLQLSEKWNVPLCCFSGGELSKYDVPNPSSKVEEMTGCAGVSEASAMHLANNSLLIEKTKVKVADKNFTYAISVDRCFDRKGFVEIVGAGPGDPELVSVKGKRMLQSADYILYAGSLVPRELTEYAKPRCVVESSAGMDLMTQMESMRKFYDRGLFVVRLHTGDPCIYGAIQEQMNIMDQWEWQYHITPGISSFQAAAAALKSQFTIPEEVQSIVLTRGEGRTPMPEREQLHKMAASQSTMCIYLSAAIAIKVQQELLTHYPPETPVAVCYKLTWKDEKIYRCTLATLSETVEENNLKMTTLIVVGKAIDNRSGFSKLYDQSFSHEFRERRKA</sequence>
<dbReference type="CDD" id="cd11641">
    <property type="entry name" value="Precorrin-4_C11-MT"/>
    <property type="match status" value="1"/>
</dbReference>
<comment type="caution">
    <text evidence="9">The sequence shown here is derived from an EMBL/GenBank/DDBJ whole genome shotgun (WGS) entry which is preliminary data.</text>
</comment>
<dbReference type="GO" id="GO:0009236">
    <property type="term" value="P:cobalamin biosynthetic process"/>
    <property type="evidence" value="ECO:0007669"/>
    <property type="project" value="InterPro"/>
</dbReference>
<dbReference type="Gene3D" id="3.30.950.10">
    <property type="entry name" value="Methyltransferase, Cobalt-precorrin-4 Transmethylase, Domain 2"/>
    <property type="match status" value="1"/>
</dbReference>
<dbReference type="InterPro" id="IPR035996">
    <property type="entry name" value="4pyrrol_Methylase_sf"/>
</dbReference>
<proteinExistence type="inferred from homology"/>
<evidence type="ECO:0000256" key="4">
    <source>
        <dbReference type="ARBA" id="ARBA00022691"/>
    </source>
</evidence>
<evidence type="ECO:0000256" key="1">
    <source>
        <dbReference type="ARBA" id="ARBA00005879"/>
    </source>
</evidence>
<evidence type="ECO:0000313" key="9">
    <source>
        <dbReference type="EMBL" id="PWD98408.1"/>
    </source>
</evidence>
<keyword evidence="10" id="KW-1185">Reference proteome</keyword>